<sequence length="68" mass="7252">MLVDKKLEFNLAVTKVDNAARKNGKQAPVSELKKTSDVQPSPSPRTKATVTVSSEAARHLVLTIPAPA</sequence>
<dbReference type="Proteomes" id="UP000837857">
    <property type="component" value="Chromosome 12"/>
</dbReference>
<evidence type="ECO:0000313" key="3">
    <source>
        <dbReference type="Proteomes" id="UP000837857"/>
    </source>
</evidence>
<dbReference type="EMBL" id="OW152824">
    <property type="protein sequence ID" value="CAH2040676.1"/>
    <property type="molecule type" value="Genomic_DNA"/>
</dbReference>
<gene>
    <name evidence="2" type="ORF">IPOD504_LOCUS2728</name>
</gene>
<evidence type="ECO:0000256" key="1">
    <source>
        <dbReference type="SAM" id="MobiDB-lite"/>
    </source>
</evidence>
<name>A0ABN8HSU7_9NEOP</name>
<feature type="region of interest" description="Disordered" evidence="1">
    <location>
        <begin position="22"/>
        <end position="52"/>
    </location>
</feature>
<evidence type="ECO:0000313" key="2">
    <source>
        <dbReference type="EMBL" id="CAH2040676.1"/>
    </source>
</evidence>
<organism evidence="2 3">
    <name type="scientific">Iphiclides podalirius</name>
    <name type="common">scarce swallowtail</name>
    <dbReference type="NCBI Taxonomy" id="110791"/>
    <lineage>
        <taxon>Eukaryota</taxon>
        <taxon>Metazoa</taxon>
        <taxon>Ecdysozoa</taxon>
        <taxon>Arthropoda</taxon>
        <taxon>Hexapoda</taxon>
        <taxon>Insecta</taxon>
        <taxon>Pterygota</taxon>
        <taxon>Neoptera</taxon>
        <taxon>Endopterygota</taxon>
        <taxon>Lepidoptera</taxon>
        <taxon>Glossata</taxon>
        <taxon>Ditrysia</taxon>
        <taxon>Papilionoidea</taxon>
        <taxon>Papilionidae</taxon>
        <taxon>Papilioninae</taxon>
        <taxon>Iphiclides</taxon>
    </lineage>
</organism>
<proteinExistence type="predicted"/>
<reference evidence="2" key="1">
    <citation type="submission" date="2022-03" db="EMBL/GenBank/DDBJ databases">
        <authorList>
            <person name="Martin H S."/>
        </authorList>
    </citation>
    <scope>NUCLEOTIDE SEQUENCE</scope>
</reference>
<feature type="compositionally biased region" description="Polar residues" evidence="1">
    <location>
        <begin position="37"/>
        <end position="52"/>
    </location>
</feature>
<feature type="non-terminal residue" evidence="2">
    <location>
        <position position="68"/>
    </location>
</feature>
<protein>
    <submittedName>
        <fullName evidence="2">Uncharacterized protein</fullName>
    </submittedName>
</protein>
<accession>A0ABN8HSU7</accession>
<keyword evidence="3" id="KW-1185">Reference proteome</keyword>